<keyword evidence="3" id="KW-0804">Transcription</keyword>
<dbReference type="EMBL" id="UINC01001339">
    <property type="protein sequence ID" value="SUZ78061.1"/>
    <property type="molecule type" value="Genomic_DNA"/>
</dbReference>
<keyword evidence="2" id="KW-0238">DNA-binding</keyword>
<accession>A0A381QFG2</accession>
<evidence type="ECO:0000256" key="2">
    <source>
        <dbReference type="ARBA" id="ARBA00023125"/>
    </source>
</evidence>
<dbReference type="PRINTS" id="PR00033">
    <property type="entry name" value="HTHASNC"/>
</dbReference>
<sequence>MKTNYHIDNIDLKILSILSKNAKMPYTEVAKKVFVSGGTVHVRMKKLENMGVVKGTKLQIDYNKLGYKMKLFMGIYLEKSYLYKEAVRALKRIPEVIELHAITGQYTIFAKILCKDTIHLRNVLDTKIHKVKGITRTESFLSIEETFKEVLDLNN</sequence>
<dbReference type="PANTHER" id="PTHR30154:SF34">
    <property type="entry name" value="TRANSCRIPTIONAL REGULATOR AZLB"/>
    <property type="match status" value="1"/>
</dbReference>
<dbReference type="InterPro" id="IPR036388">
    <property type="entry name" value="WH-like_DNA-bd_sf"/>
</dbReference>
<evidence type="ECO:0000256" key="1">
    <source>
        <dbReference type="ARBA" id="ARBA00023015"/>
    </source>
</evidence>
<dbReference type="InterPro" id="IPR019888">
    <property type="entry name" value="Tscrpt_reg_AsnC-like"/>
</dbReference>
<dbReference type="GO" id="GO:0005829">
    <property type="term" value="C:cytosol"/>
    <property type="evidence" value="ECO:0007669"/>
    <property type="project" value="TreeGrafter"/>
</dbReference>
<proteinExistence type="predicted"/>
<protein>
    <recommendedName>
        <fullName evidence="4">HTH asnC-type domain-containing protein</fullName>
    </recommendedName>
</protein>
<dbReference type="InterPro" id="IPR019887">
    <property type="entry name" value="Tscrpt_reg_AsnC/Lrp_C"/>
</dbReference>
<organism evidence="5">
    <name type="scientific">marine metagenome</name>
    <dbReference type="NCBI Taxonomy" id="408172"/>
    <lineage>
        <taxon>unclassified sequences</taxon>
        <taxon>metagenomes</taxon>
        <taxon>ecological metagenomes</taxon>
    </lineage>
</organism>
<dbReference type="GO" id="GO:0043565">
    <property type="term" value="F:sequence-specific DNA binding"/>
    <property type="evidence" value="ECO:0007669"/>
    <property type="project" value="InterPro"/>
</dbReference>
<dbReference type="InterPro" id="IPR036390">
    <property type="entry name" value="WH_DNA-bd_sf"/>
</dbReference>
<dbReference type="Pfam" id="PF01037">
    <property type="entry name" value="AsnC_trans_reg"/>
    <property type="match status" value="1"/>
</dbReference>
<reference evidence="5" key="1">
    <citation type="submission" date="2018-05" db="EMBL/GenBank/DDBJ databases">
        <authorList>
            <person name="Lanie J.A."/>
            <person name="Ng W.-L."/>
            <person name="Kazmierczak K.M."/>
            <person name="Andrzejewski T.M."/>
            <person name="Davidsen T.M."/>
            <person name="Wayne K.J."/>
            <person name="Tettelin H."/>
            <person name="Glass J.I."/>
            <person name="Rusch D."/>
            <person name="Podicherti R."/>
            <person name="Tsui H.-C.T."/>
            <person name="Winkler M.E."/>
        </authorList>
    </citation>
    <scope>NUCLEOTIDE SEQUENCE</scope>
</reference>
<gene>
    <name evidence="5" type="ORF">METZ01_LOCUS30915</name>
</gene>
<name>A0A381QFG2_9ZZZZ</name>
<dbReference type="Pfam" id="PF13412">
    <property type="entry name" value="HTH_24"/>
    <property type="match status" value="1"/>
</dbReference>
<feature type="domain" description="HTH asnC-type" evidence="4">
    <location>
        <begin position="7"/>
        <end position="68"/>
    </location>
</feature>
<dbReference type="Gene3D" id="1.10.10.10">
    <property type="entry name" value="Winged helix-like DNA-binding domain superfamily/Winged helix DNA-binding domain"/>
    <property type="match status" value="1"/>
</dbReference>
<dbReference type="SUPFAM" id="SSF54909">
    <property type="entry name" value="Dimeric alpha+beta barrel"/>
    <property type="match status" value="1"/>
</dbReference>
<dbReference type="Gene3D" id="3.30.70.920">
    <property type="match status" value="1"/>
</dbReference>
<dbReference type="PANTHER" id="PTHR30154">
    <property type="entry name" value="LEUCINE-RESPONSIVE REGULATORY PROTEIN"/>
    <property type="match status" value="1"/>
</dbReference>
<evidence type="ECO:0000259" key="4">
    <source>
        <dbReference type="PROSITE" id="PS50956"/>
    </source>
</evidence>
<keyword evidence="1" id="KW-0805">Transcription regulation</keyword>
<dbReference type="PROSITE" id="PS50956">
    <property type="entry name" value="HTH_ASNC_2"/>
    <property type="match status" value="1"/>
</dbReference>
<dbReference type="GO" id="GO:0043200">
    <property type="term" value="P:response to amino acid"/>
    <property type="evidence" value="ECO:0007669"/>
    <property type="project" value="TreeGrafter"/>
</dbReference>
<dbReference type="SMART" id="SM00344">
    <property type="entry name" value="HTH_ASNC"/>
    <property type="match status" value="1"/>
</dbReference>
<evidence type="ECO:0000313" key="5">
    <source>
        <dbReference type="EMBL" id="SUZ78061.1"/>
    </source>
</evidence>
<dbReference type="InterPro" id="IPR011008">
    <property type="entry name" value="Dimeric_a/b-barrel"/>
</dbReference>
<dbReference type="AlphaFoldDB" id="A0A381QFG2"/>
<dbReference type="SUPFAM" id="SSF46785">
    <property type="entry name" value="Winged helix' DNA-binding domain"/>
    <property type="match status" value="1"/>
</dbReference>
<dbReference type="InterPro" id="IPR000485">
    <property type="entry name" value="AsnC-type_HTH_dom"/>
</dbReference>
<evidence type="ECO:0000256" key="3">
    <source>
        <dbReference type="ARBA" id="ARBA00023163"/>
    </source>
</evidence>